<feature type="compositionally biased region" description="Basic and acidic residues" evidence="1">
    <location>
        <begin position="216"/>
        <end position="230"/>
    </location>
</feature>
<evidence type="ECO:0000256" key="1">
    <source>
        <dbReference type="SAM" id="MobiDB-lite"/>
    </source>
</evidence>
<organism evidence="4 5">
    <name type="scientific">Bifidobacterium adolescentis</name>
    <dbReference type="NCBI Taxonomy" id="1680"/>
    <lineage>
        <taxon>Bacteria</taxon>
        <taxon>Bacillati</taxon>
        <taxon>Actinomycetota</taxon>
        <taxon>Actinomycetes</taxon>
        <taxon>Bifidobacteriales</taxon>
        <taxon>Bifidobacteriaceae</taxon>
        <taxon>Bifidobacterium</taxon>
    </lineage>
</organism>
<dbReference type="PANTHER" id="PTHR46333:SF2">
    <property type="entry name" value="CYTOKINESIS PROTEIN 3"/>
    <property type="match status" value="1"/>
</dbReference>
<dbReference type="AlphaFoldDB" id="A0A412K5S5"/>
<evidence type="ECO:0000313" key="4">
    <source>
        <dbReference type="EMBL" id="RGS64083.1"/>
    </source>
</evidence>
<accession>A0A412K5S5</accession>
<keyword evidence="2" id="KW-0472">Membrane</keyword>
<feature type="domain" description="Transglutaminase-like" evidence="3">
    <location>
        <begin position="896"/>
        <end position="958"/>
    </location>
</feature>
<dbReference type="InterPro" id="IPR038765">
    <property type="entry name" value="Papain-like_cys_pep_sf"/>
</dbReference>
<feature type="region of interest" description="Disordered" evidence="1">
    <location>
        <begin position="1"/>
        <end position="230"/>
    </location>
</feature>
<protein>
    <submittedName>
        <fullName evidence="4">Transglutaminase domain-containing protein</fullName>
    </submittedName>
</protein>
<gene>
    <name evidence="4" type="ORF">DWX79_08660</name>
</gene>
<evidence type="ECO:0000313" key="5">
    <source>
        <dbReference type="Proteomes" id="UP000285462"/>
    </source>
</evidence>
<dbReference type="GO" id="GO:0005737">
    <property type="term" value="C:cytoplasm"/>
    <property type="evidence" value="ECO:0007669"/>
    <property type="project" value="TreeGrafter"/>
</dbReference>
<feature type="transmembrane region" description="Helical" evidence="2">
    <location>
        <begin position="239"/>
        <end position="259"/>
    </location>
</feature>
<reference evidence="4 5" key="1">
    <citation type="submission" date="2018-08" db="EMBL/GenBank/DDBJ databases">
        <title>A genome reference for cultivated species of the human gut microbiota.</title>
        <authorList>
            <person name="Zou Y."/>
            <person name="Xue W."/>
            <person name="Luo G."/>
        </authorList>
    </citation>
    <scope>NUCLEOTIDE SEQUENCE [LARGE SCALE GENOMIC DNA]</scope>
    <source>
        <strain evidence="4 5">AF21-27</strain>
    </source>
</reference>
<feature type="compositionally biased region" description="Low complexity" evidence="1">
    <location>
        <begin position="28"/>
        <end position="113"/>
    </location>
</feature>
<dbReference type="SMART" id="SM00460">
    <property type="entry name" value="TGc"/>
    <property type="match status" value="1"/>
</dbReference>
<comment type="caution">
    <text evidence="4">The sequence shown here is derived from an EMBL/GenBank/DDBJ whole genome shotgun (WGS) entry which is preliminary data.</text>
</comment>
<dbReference type="InterPro" id="IPR002931">
    <property type="entry name" value="Transglutaminase-like"/>
</dbReference>
<evidence type="ECO:0000259" key="3">
    <source>
        <dbReference type="SMART" id="SM00460"/>
    </source>
</evidence>
<feature type="compositionally biased region" description="Polar residues" evidence="1">
    <location>
        <begin position="1"/>
        <end position="26"/>
    </location>
</feature>
<dbReference type="RefSeq" id="WP_117760200.1">
    <property type="nucleotide sequence ID" value="NZ_JAQEFG010000010.1"/>
</dbReference>
<dbReference type="EMBL" id="QRVT01000007">
    <property type="protein sequence ID" value="RGS64083.1"/>
    <property type="molecule type" value="Genomic_DNA"/>
</dbReference>
<dbReference type="Gene3D" id="3.10.620.30">
    <property type="match status" value="1"/>
</dbReference>
<evidence type="ECO:0000256" key="2">
    <source>
        <dbReference type="SAM" id="Phobius"/>
    </source>
</evidence>
<dbReference type="PANTHER" id="PTHR46333">
    <property type="entry name" value="CYTOKINESIS PROTEIN 3"/>
    <property type="match status" value="1"/>
</dbReference>
<dbReference type="Gene3D" id="2.60.40.10">
    <property type="entry name" value="Immunoglobulins"/>
    <property type="match status" value="1"/>
</dbReference>
<feature type="compositionally biased region" description="Polar residues" evidence="1">
    <location>
        <begin position="202"/>
        <end position="215"/>
    </location>
</feature>
<dbReference type="Pfam" id="PF01841">
    <property type="entry name" value="Transglut_core"/>
    <property type="match status" value="1"/>
</dbReference>
<dbReference type="SUPFAM" id="SSF54001">
    <property type="entry name" value="Cysteine proteinases"/>
    <property type="match status" value="1"/>
</dbReference>
<keyword evidence="2" id="KW-1133">Transmembrane helix</keyword>
<dbReference type="InterPro" id="IPR052557">
    <property type="entry name" value="CAP/Cytokinesis_protein"/>
</dbReference>
<sequence length="1005" mass="110593">MLNNDPQGGNSAYNDHNASSGNTPNMPSQPTQPAQSAQSAQPVQPVQPAAPQQPRAQAQQPRAAYPQQPVAQPSAQPQAQQAFSRPPMPQSGYPQPGYQPAQAWPPQQPQPGYRTPRSGYQPQQVPAPQFGYQVPQSQQRPPMPQPQSQPVQQAQGQPAYQPYQSQQYARPQSAQAMPQPQSPQQFQQRAPKTQQTAQQPTSRPAQQSAKQPTQQKPDDESTDKKPDKKTGWKAFRTPIIASVVAVVLVIVGCVGYAAYRVTDHNNEKKIAYSKYLDSKNYDLQEPQIDLPEDNAFELQFDDGVKFDCIKSELDNWGGSKAVDGKYAKVYADAGLTQEIPTNLTVFDDEPHQVRVTPGNVFLYDQTGQKADKSDVNNKRDKDFGSTWYGYGGYYLVRYYGANGKKLKRPEMTYFTVQNDVNSKKFSLDAPTNVSTTVSPKGGLSISWDKVSGADEYRIYMREDDNTTISRKEGNAGSSFSLIGKLKGDKTSFDSIDFDTKLKKAQADAKKTQGSDGYMPNWDFDDQNDSLSHFVVGDTEDDIILNRRIAENKGFDEGLKLSNYVPGNDNVKRVSVSVVAVKGERRSPFQFTSINGLLSRIPVRTASFTEIEAAKDLWDKPVDEFKSQLVAYLSMADGTVKRVAKKLDFDHVVQKADKPSKIYIPFTINNAVLKGYIGVDLEDFGNDIGQVKSIASATFADYEKQGVTTGGLSSMPKMTDAEAEQYKKVKPSTETPDVPYKVNGSTPYVRFIAANLLAGNQVMDITKFKNDGIGSTSFDDAVGEAVYQNPLILAGAYATQVTESKGRSIGIVKLYSTPDASPTSERDELNALFKRVASEITNDGMTPEQKAAAIDAWVCAHIDYDYDAFNASKSVEAGQMTNTERDQQYPHAWNATAVTTGKGVCMSYAYAFKGIADEAGLRSIVVLGNAYGDDGQGGAHAWNLVKASDGSWRTVDSTWNDNGSLSMQDWLMIDQDKPAQGYRKYNSQALVDAQIDSVPGYRAHME</sequence>
<dbReference type="GO" id="GO:0005975">
    <property type="term" value="P:carbohydrate metabolic process"/>
    <property type="evidence" value="ECO:0007669"/>
    <property type="project" value="UniProtKB-ARBA"/>
</dbReference>
<dbReference type="InterPro" id="IPR013783">
    <property type="entry name" value="Ig-like_fold"/>
</dbReference>
<name>A0A412K5S5_BIFAD</name>
<keyword evidence="2" id="KW-0812">Transmembrane</keyword>
<proteinExistence type="predicted"/>
<feature type="compositionally biased region" description="Low complexity" evidence="1">
    <location>
        <begin position="148"/>
        <end position="201"/>
    </location>
</feature>
<dbReference type="Proteomes" id="UP000285462">
    <property type="component" value="Unassembled WGS sequence"/>
</dbReference>